<dbReference type="InterPro" id="IPR035093">
    <property type="entry name" value="RelE/ParE_toxin_dom_sf"/>
</dbReference>
<gene>
    <name evidence="2" type="ORF">NYG85_09780</name>
</gene>
<evidence type="ECO:0000256" key="1">
    <source>
        <dbReference type="ARBA" id="ARBA00022649"/>
    </source>
</evidence>
<proteinExistence type="predicted"/>
<sequence length="93" mass="11109">MDIILTEQFKAELKIILDFYASKSQMVANTFLDELFEKIESIAFMAYRFRKNRYFEKDNVRDLIFKGYVISFIIENETIKILSIYGHNLPKIN</sequence>
<comment type="caution">
    <text evidence="2">The sequence shown here is derived from an EMBL/GenBank/DDBJ whole genome shotgun (WGS) entry which is preliminary data.</text>
</comment>
<protein>
    <submittedName>
        <fullName evidence="2">Type II toxin-antitoxin system RelE/ParE family toxin</fullName>
    </submittedName>
</protein>
<dbReference type="Pfam" id="PF05016">
    <property type="entry name" value="ParE_toxin"/>
    <property type="match status" value="1"/>
</dbReference>
<dbReference type="RefSeq" id="WP_284938361.1">
    <property type="nucleotide sequence ID" value="NZ_JANURM010000017.1"/>
</dbReference>
<reference evidence="2" key="2">
    <citation type="journal article" date="2023" name="Microorganisms">
        <title>Isolation and Genomic Characteristics of Cat-Borne Campylobacter felis sp. nov. and Sheep-Borne Campylobacter ovis sp. nov.</title>
        <authorList>
            <person name="Wang H."/>
            <person name="Li Y."/>
            <person name="Gu Y."/>
            <person name="Zhou G."/>
            <person name="Chen X."/>
            <person name="Zhang X."/>
            <person name="Shao Z."/>
            <person name="Zhang J."/>
            <person name="Zhang M."/>
        </authorList>
    </citation>
    <scope>NUCLEOTIDE SEQUENCE</scope>
    <source>
        <strain evidence="2">PS10</strain>
    </source>
</reference>
<keyword evidence="3" id="KW-1185">Reference proteome</keyword>
<dbReference type="InterPro" id="IPR007712">
    <property type="entry name" value="RelE/ParE_toxin"/>
</dbReference>
<organism evidence="2 3">
    <name type="scientific">Campylobacter gastrosuis</name>
    <dbReference type="NCBI Taxonomy" id="2974576"/>
    <lineage>
        <taxon>Bacteria</taxon>
        <taxon>Pseudomonadati</taxon>
        <taxon>Campylobacterota</taxon>
        <taxon>Epsilonproteobacteria</taxon>
        <taxon>Campylobacterales</taxon>
        <taxon>Campylobacteraceae</taxon>
        <taxon>Campylobacter</taxon>
    </lineage>
</organism>
<reference evidence="2" key="1">
    <citation type="submission" date="2022-08" db="EMBL/GenBank/DDBJ databases">
        <authorList>
            <person name="Wang H."/>
        </authorList>
    </citation>
    <scope>NUCLEOTIDE SEQUENCE</scope>
    <source>
        <strain evidence="2">PS10</strain>
    </source>
</reference>
<dbReference type="Proteomes" id="UP001173801">
    <property type="component" value="Unassembled WGS sequence"/>
</dbReference>
<dbReference type="Gene3D" id="3.30.2310.20">
    <property type="entry name" value="RelE-like"/>
    <property type="match status" value="1"/>
</dbReference>
<name>A0ABT7HRV6_9BACT</name>
<dbReference type="EMBL" id="JANURM010000017">
    <property type="protein sequence ID" value="MDL0089647.1"/>
    <property type="molecule type" value="Genomic_DNA"/>
</dbReference>
<accession>A0ABT7HRV6</accession>
<keyword evidence="1" id="KW-1277">Toxin-antitoxin system</keyword>
<evidence type="ECO:0000313" key="2">
    <source>
        <dbReference type="EMBL" id="MDL0089647.1"/>
    </source>
</evidence>
<evidence type="ECO:0000313" key="3">
    <source>
        <dbReference type="Proteomes" id="UP001173801"/>
    </source>
</evidence>